<reference evidence="6 7" key="1">
    <citation type="submission" date="2018-10" db="EMBL/GenBank/DDBJ databases">
        <title>Rhizobium etli, R. leguminosarum and a new Rhizobium genospecies from Phaseolus dumosus.</title>
        <authorList>
            <person name="Ramirez-Puebla S.T."/>
            <person name="Rogel-Hernandez M.A."/>
            <person name="Guerrero G."/>
            <person name="Ormeno-Orrillo E."/>
            <person name="Martinez-Romero J.C."/>
            <person name="Negrete-Yankelevich S."/>
            <person name="Martinez-Romero E."/>
        </authorList>
    </citation>
    <scope>NUCLEOTIDE SEQUENCE [LARGE SCALE GENOMIC DNA]</scope>
    <source>
        <strain evidence="6 7">CCGE525</strain>
    </source>
</reference>
<protein>
    <submittedName>
        <fullName evidence="6">Sugar ABC transporter substrate-binding protein</fullName>
    </submittedName>
</protein>
<keyword evidence="2" id="KW-0813">Transport</keyword>
<keyword evidence="4" id="KW-0574">Periplasm</keyword>
<proteinExistence type="inferred from homology"/>
<keyword evidence="3 5" id="KW-0732">Signal</keyword>
<gene>
    <name evidence="6" type="ORF">CCGE525_21120</name>
</gene>
<dbReference type="CDD" id="cd13585">
    <property type="entry name" value="PBP2_TMBP_like"/>
    <property type="match status" value="1"/>
</dbReference>
<evidence type="ECO:0000256" key="2">
    <source>
        <dbReference type="ARBA" id="ARBA00022448"/>
    </source>
</evidence>
<dbReference type="KEGG" id="rjg:CCGE525_21120"/>
<comment type="similarity">
    <text evidence="1">Belongs to the bacterial solute-binding protein 1 family.</text>
</comment>
<evidence type="ECO:0000256" key="1">
    <source>
        <dbReference type="ARBA" id="ARBA00008520"/>
    </source>
</evidence>
<dbReference type="OrthoDB" id="9805950at2"/>
<evidence type="ECO:0000313" key="6">
    <source>
        <dbReference type="EMBL" id="AYG61040.1"/>
    </source>
</evidence>
<dbReference type="InterPro" id="IPR006059">
    <property type="entry name" value="SBP"/>
</dbReference>
<evidence type="ECO:0000256" key="3">
    <source>
        <dbReference type="ARBA" id="ARBA00022729"/>
    </source>
</evidence>
<evidence type="ECO:0000256" key="5">
    <source>
        <dbReference type="SAM" id="SignalP"/>
    </source>
</evidence>
<dbReference type="PANTHER" id="PTHR30061:SF50">
    <property type="entry name" value="MALTOSE_MALTODEXTRIN-BINDING PERIPLASMIC PROTEIN"/>
    <property type="match status" value="1"/>
</dbReference>
<feature type="chain" id="PRO_5017344909" evidence="5">
    <location>
        <begin position="27"/>
        <end position="406"/>
    </location>
</feature>
<dbReference type="Pfam" id="PF01547">
    <property type="entry name" value="SBP_bac_1"/>
    <property type="match status" value="1"/>
</dbReference>
<name>A0A387FNM3_9HYPH</name>
<dbReference type="SUPFAM" id="SSF53850">
    <property type="entry name" value="Periplasmic binding protein-like II"/>
    <property type="match status" value="1"/>
</dbReference>
<dbReference type="Proteomes" id="UP000282195">
    <property type="component" value="Chromosome"/>
</dbReference>
<dbReference type="GO" id="GO:0042956">
    <property type="term" value="P:maltodextrin transmembrane transport"/>
    <property type="evidence" value="ECO:0007669"/>
    <property type="project" value="TreeGrafter"/>
</dbReference>
<dbReference type="GO" id="GO:1901982">
    <property type="term" value="F:maltose binding"/>
    <property type="evidence" value="ECO:0007669"/>
    <property type="project" value="TreeGrafter"/>
</dbReference>
<dbReference type="Gene3D" id="3.40.190.10">
    <property type="entry name" value="Periplasmic binding protein-like II"/>
    <property type="match status" value="2"/>
</dbReference>
<accession>A0A387FNM3</accession>
<organism evidence="6 7">
    <name type="scientific">Rhizobium jaguaris</name>
    <dbReference type="NCBI Taxonomy" id="1312183"/>
    <lineage>
        <taxon>Bacteria</taxon>
        <taxon>Pseudomonadati</taxon>
        <taxon>Pseudomonadota</taxon>
        <taxon>Alphaproteobacteria</taxon>
        <taxon>Hyphomicrobiales</taxon>
        <taxon>Rhizobiaceae</taxon>
        <taxon>Rhizobium/Agrobacterium group</taxon>
        <taxon>Rhizobium</taxon>
    </lineage>
</organism>
<dbReference type="AlphaFoldDB" id="A0A387FNM3"/>
<dbReference type="GO" id="GO:0055052">
    <property type="term" value="C:ATP-binding cassette (ABC) transporter complex, substrate-binding subunit-containing"/>
    <property type="evidence" value="ECO:0007669"/>
    <property type="project" value="TreeGrafter"/>
</dbReference>
<sequence length="406" mass="44162">MSKYRMAAFAAVAFSAASLLSSVAMAGEVVWWTPNWGQPRAEKLAADFQKANPGITIKLEITTSNGLPQRILTALQSGAAPDVIEVQHPWVQGYAQSDLVLPLDDVIQDKDDYNKAAINYDTYDSKLYGIPYRIECVGVMYNLDDFKAAGLDPANPPQTWDQWADAAKKMTTGGKFGMAITGGGEVGNTVTRLLPLIWMNGGNVISADGKTAVVNSPEAIAAVKFYTDFYKNKYSPDSTLQNDGIANRQLFIAGKVSMYQTGQYDVAPIRQANAKINLGAMATPHPEGKQTAGVIGGWSFVIPKDAKNPDDAKKLLQFLNTSDNQGFFTDTFPARVSALKLPRFQDPMLKQFAAILPYGRPSPNTPHWVQISQALFDGVQRVLSGDQDPKASMDQANDEIQALLDS</sequence>
<keyword evidence="7" id="KW-1185">Reference proteome</keyword>
<evidence type="ECO:0000313" key="7">
    <source>
        <dbReference type="Proteomes" id="UP000282195"/>
    </source>
</evidence>
<evidence type="ECO:0000256" key="4">
    <source>
        <dbReference type="ARBA" id="ARBA00022764"/>
    </source>
</evidence>
<dbReference type="RefSeq" id="WP_120706003.1">
    <property type="nucleotide sequence ID" value="NZ_CP032694.1"/>
</dbReference>
<dbReference type="PANTHER" id="PTHR30061">
    <property type="entry name" value="MALTOSE-BINDING PERIPLASMIC PROTEIN"/>
    <property type="match status" value="1"/>
</dbReference>
<dbReference type="EMBL" id="CP032694">
    <property type="protein sequence ID" value="AYG61040.1"/>
    <property type="molecule type" value="Genomic_DNA"/>
</dbReference>
<feature type="signal peptide" evidence="5">
    <location>
        <begin position="1"/>
        <end position="26"/>
    </location>
</feature>
<dbReference type="GO" id="GO:0015768">
    <property type="term" value="P:maltose transport"/>
    <property type="evidence" value="ECO:0007669"/>
    <property type="project" value="TreeGrafter"/>
</dbReference>